<sequence length="154" mass="16737">MENPRVGSTQAVAHGGALAGEDGGQPRTGDGDGEVLVFKLGRGGAPRHHADVGKPKAALYWTEARRRGGATVDRDGRRWRPWRRRSGGWRTKPRPPGNSGCRGGAMYAKNWPQLHCGPRSTWWSSPPELGRNVAAVMILGAGREVERWTRHGTG</sequence>
<dbReference type="EMBL" id="GBRH01170885">
    <property type="protein sequence ID" value="JAE27011.1"/>
    <property type="molecule type" value="Transcribed_RNA"/>
</dbReference>
<reference evidence="2" key="2">
    <citation type="journal article" date="2015" name="Data Brief">
        <title>Shoot transcriptome of the giant reed, Arundo donax.</title>
        <authorList>
            <person name="Barrero R.A."/>
            <person name="Guerrero F.D."/>
            <person name="Moolhuijzen P."/>
            <person name="Goolsby J.A."/>
            <person name="Tidwell J."/>
            <person name="Bellgard S.E."/>
            <person name="Bellgard M.I."/>
        </authorList>
    </citation>
    <scope>NUCLEOTIDE SEQUENCE</scope>
    <source>
        <tissue evidence="2">Shoot tissue taken approximately 20 cm above the soil surface</tissue>
    </source>
</reference>
<proteinExistence type="predicted"/>
<feature type="region of interest" description="Disordered" evidence="1">
    <location>
        <begin position="66"/>
        <end position="105"/>
    </location>
</feature>
<feature type="compositionally biased region" description="Polar residues" evidence="1">
    <location>
        <begin position="1"/>
        <end position="11"/>
    </location>
</feature>
<reference evidence="2" key="1">
    <citation type="submission" date="2014-09" db="EMBL/GenBank/DDBJ databases">
        <authorList>
            <person name="Magalhaes I.L.F."/>
            <person name="Oliveira U."/>
            <person name="Santos F.R."/>
            <person name="Vidigal T.H.D.A."/>
            <person name="Brescovit A.D."/>
            <person name="Santos A.J."/>
        </authorList>
    </citation>
    <scope>NUCLEOTIDE SEQUENCE</scope>
    <source>
        <tissue evidence="2">Shoot tissue taken approximately 20 cm above the soil surface</tissue>
    </source>
</reference>
<evidence type="ECO:0000256" key="1">
    <source>
        <dbReference type="SAM" id="MobiDB-lite"/>
    </source>
</evidence>
<feature type="compositionally biased region" description="Basic residues" evidence="1">
    <location>
        <begin position="79"/>
        <end position="93"/>
    </location>
</feature>
<evidence type="ECO:0000313" key="2">
    <source>
        <dbReference type="EMBL" id="JAE27011.1"/>
    </source>
</evidence>
<feature type="region of interest" description="Disordered" evidence="1">
    <location>
        <begin position="1"/>
        <end position="34"/>
    </location>
</feature>
<name>A0A0A9GWS4_ARUDO</name>
<organism evidence="2">
    <name type="scientific">Arundo donax</name>
    <name type="common">Giant reed</name>
    <name type="synonym">Donax arundinaceus</name>
    <dbReference type="NCBI Taxonomy" id="35708"/>
    <lineage>
        <taxon>Eukaryota</taxon>
        <taxon>Viridiplantae</taxon>
        <taxon>Streptophyta</taxon>
        <taxon>Embryophyta</taxon>
        <taxon>Tracheophyta</taxon>
        <taxon>Spermatophyta</taxon>
        <taxon>Magnoliopsida</taxon>
        <taxon>Liliopsida</taxon>
        <taxon>Poales</taxon>
        <taxon>Poaceae</taxon>
        <taxon>PACMAD clade</taxon>
        <taxon>Arundinoideae</taxon>
        <taxon>Arundineae</taxon>
        <taxon>Arundo</taxon>
    </lineage>
</organism>
<protein>
    <submittedName>
        <fullName evidence="2">Uncharacterized protein</fullName>
    </submittedName>
</protein>
<accession>A0A0A9GWS4</accession>
<dbReference type="AlphaFoldDB" id="A0A0A9GWS4"/>